<dbReference type="EMBL" id="LK023328">
    <property type="protein sequence ID" value="CDS08971.1"/>
    <property type="molecule type" value="Genomic_DNA"/>
</dbReference>
<organism evidence="1">
    <name type="scientific">Lichtheimia ramosa</name>
    <dbReference type="NCBI Taxonomy" id="688394"/>
    <lineage>
        <taxon>Eukaryota</taxon>
        <taxon>Fungi</taxon>
        <taxon>Fungi incertae sedis</taxon>
        <taxon>Mucoromycota</taxon>
        <taxon>Mucoromycotina</taxon>
        <taxon>Mucoromycetes</taxon>
        <taxon>Mucorales</taxon>
        <taxon>Lichtheimiaceae</taxon>
        <taxon>Lichtheimia</taxon>
    </lineage>
</organism>
<accession>A0A077WN13</accession>
<sequence length="322" mass="36704">MDPLSNNLSRMKLTPSLTDATLKDLNTVQQKPTYDKTAFKERYKILGRDPEQAILNSIRKACYATLITDHFGKTLQTIKANFVQRDYEGIFTADAEQLQVYSAAYVPGRALCYFDIFTSHQPLLKLLARSSSIYAVGSGSGSELVALAAAMTRVPAERQKVRLVMQDLGDWEGVLDRFESTTVREHMKITPEQLDCTYIHNDILDPAGHEQRAQRIANADLITFMFVMNELFVKKAAAMELVQSLVQNMKKGAYLLVVESAGSFSHLKVGNKTYMVHMLLDAIKDLKPVIAEDSRWYRHPDHLRYPIDVQNMRYFIRLYKKL</sequence>
<reference evidence="1" key="1">
    <citation type="journal article" date="2014" name="Genome Announc.">
        <title>De novo whole-genome sequence and genome annotation of Lichtheimia ramosa.</title>
        <authorList>
            <person name="Linde J."/>
            <person name="Schwartze V."/>
            <person name="Binder U."/>
            <person name="Lass-Florl C."/>
            <person name="Voigt K."/>
            <person name="Horn F."/>
        </authorList>
    </citation>
    <scope>NUCLEOTIDE SEQUENCE</scope>
    <source>
        <strain evidence="1">JMRC FSU:6197</strain>
    </source>
</reference>
<protein>
    <submittedName>
        <fullName evidence="1">Uncharacterized protein</fullName>
    </submittedName>
</protein>
<dbReference type="OrthoDB" id="6419443at2759"/>
<gene>
    <name evidence="1" type="ORF">LRAMOSA10331</name>
</gene>
<evidence type="ECO:0000313" key="1">
    <source>
        <dbReference type="EMBL" id="CDS08971.1"/>
    </source>
</evidence>
<proteinExistence type="predicted"/>
<dbReference type="Gene3D" id="3.40.50.150">
    <property type="entry name" value="Vaccinia Virus protein VP39"/>
    <property type="match status" value="1"/>
</dbReference>
<dbReference type="Pfam" id="PF11312">
    <property type="entry name" value="Methyltransf_34"/>
    <property type="match status" value="1"/>
</dbReference>
<dbReference type="AlphaFoldDB" id="A0A077WN13"/>
<dbReference type="InterPro" id="IPR029063">
    <property type="entry name" value="SAM-dependent_MTases_sf"/>
</dbReference>
<dbReference type="InterPro" id="IPR021463">
    <property type="entry name" value="Methyltransf_34"/>
</dbReference>
<name>A0A077WN13_9FUNG</name>